<protein>
    <recommendedName>
        <fullName evidence="1">NADP-dependent oxidoreductase domain-containing protein</fullName>
    </recommendedName>
</protein>
<gene>
    <name evidence="2" type="ORF">MNB_SM-5-1426</name>
</gene>
<dbReference type="PANTHER" id="PTHR43312:SF1">
    <property type="entry name" value="NADP-DEPENDENT OXIDOREDUCTASE DOMAIN-CONTAINING PROTEIN"/>
    <property type="match status" value="1"/>
</dbReference>
<dbReference type="SUPFAM" id="SSF51430">
    <property type="entry name" value="NAD(P)-linked oxidoreductase"/>
    <property type="match status" value="1"/>
</dbReference>
<dbReference type="Gene3D" id="3.20.20.100">
    <property type="entry name" value="NADP-dependent oxidoreductase domain"/>
    <property type="match status" value="1"/>
</dbReference>
<dbReference type="InterPro" id="IPR053135">
    <property type="entry name" value="AKR2_Oxidoreductase"/>
</dbReference>
<dbReference type="Pfam" id="PF00248">
    <property type="entry name" value="Aldo_ket_red"/>
    <property type="match status" value="1"/>
</dbReference>
<accession>A0A1W1CPN5</accession>
<proteinExistence type="predicted"/>
<evidence type="ECO:0000313" key="2">
    <source>
        <dbReference type="EMBL" id="SFV67838.1"/>
    </source>
</evidence>
<dbReference type="AlphaFoldDB" id="A0A1W1CPN5"/>
<evidence type="ECO:0000259" key="1">
    <source>
        <dbReference type="Pfam" id="PF00248"/>
    </source>
</evidence>
<organism evidence="2">
    <name type="scientific">hydrothermal vent metagenome</name>
    <dbReference type="NCBI Taxonomy" id="652676"/>
    <lineage>
        <taxon>unclassified sequences</taxon>
        <taxon>metagenomes</taxon>
        <taxon>ecological metagenomes</taxon>
    </lineage>
</organism>
<dbReference type="PANTHER" id="PTHR43312">
    <property type="entry name" value="D-THREO-ALDOSE 1-DEHYDROGENASE"/>
    <property type="match status" value="1"/>
</dbReference>
<name>A0A1W1CPN5_9ZZZZ</name>
<dbReference type="InterPro" id="IPR036812">
    <property type="entry name" value="NAD(P)_OxRdtase_dom_sf"/>
</dbReference>
<sequence>MSSFAFGTYRITDQNPLHIEALKEAIEGGITLIDTAADYTDGGAERAIGYVLDHTPDEIRNRVKIISKCGYVATQEALSKQLEESLQRLNQTKIDCYLFQNPEYFLYDAIKKEMPKDAMLDGMYEQIFSMFLYLEEEVKKGTIDSYGISSESFSKSSNAVDFLPYEDLIQLAQKAANKLGHKSHSLSTIELPINILEQEGLKCAKWAKENGLRVLATRPLNAYYNNLHFRLAEYENSREYDYYLNELLEISDDTLLKPLYNIIEQMDMNKHKFGWVGEYDTFLITQIMPHIQKALQTIDKNILEDLLRYIELFLTEYRKTVAYECSLRLRTELKDFLKGCDRRVQECALEFLVAQKDIDYVVVGMKRPTYVQEILTLKK</sequence>
<feature type="domain" description="NADP-dependent oxidoreductase" evidence="1">
    <location>
        <begin position="6"/>
        <end position="221"/>
    </location>
</feature>
<dbReference type="EMBL" id="FPHH01000106">
    <property type="protein sequence ID" value="SFV67838.1"/>
    <property type="molecule type" value="Genomic_DNA"/>
</dbReference>
<dbReference type="InterPro" id="IPR023210">
    <property type="entry name" value="NADP_OxRdtase_dom"/>
</dbReference>
<reference evidence="2" key="1">
    <citation type="submission" date="2016-10" db="EMBL/GenBank/DDBJ databases">
        <authorList>
            <person name="de Groot N.N."/>
        </authorList>
    </citation>
    <scope>NUCLEOTIDE SEQUENCE</scope>
</reference>